<dbReference type="OrthoDB" id="6272740at2"/>
<dbReference type="EMBL" id="CP031775">
    <property type="protein sequence ID" value="QDZ92146.1"/>
    <property type="molecule type" value="Genomic_DNA"/>
</dbReference>
<evidence type="ECO:0000313" key="1">
    <source>
        <dbReference type="EMBL" id="QDZ92146.1"/>
    </source>
</evidence>
<protein>
    <submittedName>
        <fullName evidence="1">Uncharacterized protein</fullName>
    </submittedName>
</protein>
<dbReference type="Proteomes" id="UP000321124">
    <property type="component" value="Chromosome"/>
</dbReference>
<accession>A0A5B8R1U1</accession>
<dbReference type="KEGG" id="sdeo:D0436_17745"/>
<reference evidence="1 2" key="1">
    <citation type="journal article" date="2019" name="Ecotoxicol. Environ. Saf.">
        <title>Microbial characterization of heavy metal resistant bacterial strains isolated from an electroplating wastewater treatment plant.</title>
        <authorList>
            <person name="Cai X."/>
            <person name="Zheng X."/>
            <person name="Zhang D."/>
            <person name="Iqbal W."/>
            <person name="Liu C."/>
            <person name="Yang B."/>
            <person name="Zhao X."/>
            <person name="Lu X."/>
            <person name="Mao Y."/>
        </authorList>
    </citation>
    <scope>NUCLEOTIDE SEQUENCE [LARGE SCALE GENOMIC DNA]</scope>
    <source>
        <strain evidence="1 2">Ni1-3</strain>
    </source>
</reference>
<dbReference type="RefSeq" id="WP_133180102.1">
    <property type="nucleotide sequence ID" value="NZ_CP031775.2"/>
</dbReference>
<proteinExistence type="predicted"/>
<gene>
    <name evidence="1" type="ORF">D0436_17745</name>
</gene>
<organism evidence="1 2">
    <name type="scientific">Shewanella decolorationis</name>
    <dbReference type="NCBI Taxonomy" id="256839"/>
    <lineage>
        <taxon>Bacteria</taxon>
        <taxon>Pseudomonadati</taxon>
        <taxon>Pseudomonadota</taxon>
        <taxon>Gammaproteobacteria</taxon>
        <taxon>Alteromonadales</taxon>
        <taxon>Shewanellaceae</taxon>
        <taxon>Shewanella</taxon>
    </lineage>
</organism>
<evidence type="ECO:0000313" key="2">
    <source>
        <dbReference type="Proteomes" id="UP000321124"/>
    </source>
</evidence>
<sequence>MLRLLTYGLVAAGAWFIYQDVSEYFGMETFDKALAEDVQHKVEARKAKAAAEQYAQQLKQQAAIECQATNTCAH</sequence>
<name>A0A5B8R1U1_9GAMM</name>
<dbReference type="AlphaFoldDB" id="A0A5B8R1U1"/>